<proteinExistence type="predicted"/>
<dbReference type="AlphaFoldDB" id="A0A814YMU8"/>
<feature type="compositionally biased region" description="Polar residues" evidence="1">
    <location>
        <begin position="231"/>
        <end position="245"/>
    </location>
</feature>
<evidence type="ECO:0000313" key="2">
    <source>
        <dbReference type="EMBL" id="CAF1230761.1"/>
    </source>
</evidence>
<comment type="caution">
    <text evidence="2">The sequence shown here is derived from an EMBL/GenBank/DDBJ whole genome shotgun (WGS) entry which is preliminary data.</text>
</comment>
<evidence type="ECO:0000256" key="1">
    <source>
        <dbReference type="SAM" id="MobiDB-lite"/>
    </source>
</evidence>
<feature type="non-terminal residue" evidence="2">
    <location>
        <position position="245"/>
    </location>
</feature>
<name>A0A814YMU8_9BILA</name>
<dbReference type="Proteomes" id="UP000681720">
    <property type="component" value="Unassembled WGS sequence"/>
</dbReference>
<dbReference type="Proteomes" id="UP000663834">
    <property type="component" value="Unassembled WGS sequence"/>
</dbReference>
<gene>
    <name evidence="3" type="ORF">GIL414_LOCUS50436</name>
    <name evidence="2" type="ORF">KQP761_LOCUS1290</name>
</gene>
<protein>
    <submittedName>
        <fullName evidence="2">Uncharacterized protein</fullName>
    </submittedName>
</protein>
<feature type="region of interest" description="Disordered" evidence="1">
    <location>
        <begin position="151"/>
        <end position="173"/>
    </location>
</feature>
<feature type="compositionally biased region" description="Low complexity" evidence="1">
    <location>
        <begin position="206"/>
        <end position="223"/>
    </location>
</feature>
<dbReference type="EMBL" id="CAJNOW010000082">
    <property type="protein sequence ID" value="CAF1230761.1"/>
    <property type="molecule type" value="Genomic_DNA"/>
</dbReference>
<accession>A0A814YMU8</accession>
<feature type="region of interest" description="Disordered" evidence="1">
    <location>
        <begin position="96"/>
        <end position="138"/>
    </location>
</feature>
<evidence type="ECO:0000313" key="3">
    <source>
        <dbReference type="EMBL" id="CAF4872192.1"/>
    </source>
</evidence>
<organism evidence="2 4">
    <name type="scientific">Rotaria magnacalcarata</name>
    <dbReference type="NCBI Taxonomy" id="392030"/>
    <lineage>
        <taxon>Eukaryota</taxon>
        <taxon>Metazoa</taxon>
        <taxon>Spiralia</taxon>
        <taxon>Gnathifera</taxon>
        <taxon>Rotifera</taxon>
        <taxon>Eurotatoria</taxon>
        <taxon>Bdelloidea</taxon>
        <taxon>Philodinida</taxon>
        <taxon>Philodinidae</taxon>
        <taxon>Rotaria</taxon>
    </lineage>
</organism>
<evidence type="ECO:0000313" key="4">
    <source>
        <dbReference type="Proteomes" id="UP000663834"/>
    </source>
</evidence>
<feature type="region of interest" description="Disordered" evidence="1">
    <location>
        <begin position="193"/>
        <end position="245"/>
    </location>
</feature>
<reference evidence="2" key="1">
    <citation type="submission" date="2021-02" db="EMBL/GenBank/DDBJ databases">
        <authorList>
            <person name="Nowell W R."/>
        </authorList>
    </citation>
    <scope>NUCLEOTIDE SEQUENCE</scope>
</reference>
<dbReference type="EMBL" id="CAJOBJ010168103">
    <property type="protein sequence ID" value="CAF4872192.1"/>
    <property type="molecule type" value="Genomic_DNA"/>
</dbReference>
<feature type="region of interest" description="Disordered" evidence="1">
    <location>
        <begin position="1"/>
        <end position="32"/>
    </location>
</feature>
<sequence length="245" mass="27528">MSDENQVNIPIRKESSSSSSEGSRFIVGESSDPIHIQQSQQETFLAEDNKNNFHNKSKKLKNHVEKSIDQTLDYSSNCLEETSMNALTDQSSTYNILDQSMNDGDPLSYSDSETHSHLLPNDNQISNTDHQSKAQRQLDEEDIPPADMKLNEIPIQNDNNNNNNDDDDDRLTVGLLSNSADNFSSTKHETLFENHSIQDESIIDQTETSSTESKSSSDENNSSIEYEKLNENQSTVDKTKNSSTE</sequence>